<feature type="domain" description="SPOR" evidence="8">
    <location>
        <begin position="241"/>
        <end position="319"/>
    </location>
</feature>
<gene>
    <name evidence="4" type="primary">rlpA</name>
    <name evidence="9" type="ORF">SMD27_09665</name>
</gene>
<dbReference type="PANTHER" id="PTHR34183:SF1">
    <property type="entry name" value="ENDOLYTIC PEPTIDOGLYCAN TRANSGLYCOSYLASE RLPA"/>
    <property type="match status" value="1"/>
</dbReference>
<dbReference type="InterPro" id="IPR036680">
    <property type="entry name" value="SPOR-like_sf"/>
</dbReference>
<dbReference type="EC" id="4.2.2.-" evidence="4"/>
<dbReference type="EMBL" id="JAXCLW010000002">
    <property type="protein sequence ID" value="MDY0883112.1"/>
    <property type="molecule type" value="Genomic_DNA"/>
</dbReference>
<evidence type="ECO:0000256" key="6">
    <source>
        <dbReference type="SAM" id="MobiDB-lite"/>
    </source>
</evidence>
<evidence type="ECO:0000256" key="5">
    <source>
        <dbReference type="RuleBase" id="RU003495"/>
    </source>
</evidence>
<evidence type="ECO:0000256" key="7">
    <source>
        <dbReference type="SAM" id="SignalP"/>
    </source>
</evidence>
<keyword evidence="10" id="KW-1185">Reference proteome</keyword>
<comment type="similarity">
    <text evidence="4 5">Belongs to the RlpA family.</text>
</comment>
<keyword evidence="1 7" id="KW-0732">Signal</keyword>
<evidence type="ECO:0000256" key="4">
    <source>
        <dbReference type="HAMAP-Rule" id="MF_02071"/>
    </source>
</evidence>
<feature type="compositionally biased region" description="Low complexity" evidence="6">
    <location>
        <begin position="200"/>
        <end position="218"/>
    </location>
</feature>
<organism evidence="9 10">
    <name type="scientific">Dongia soli</name>
    <dbReference type="NCBI Taxonomy" id="600628"/>
    <lineage>
        <taxon>Bacteria</taxon>
        <taxon>Pseudomonadati</taxon>
        <taxon>Pseudomonadota</taxon>
        <taxon>Alphaproteobacteria</taxon>
        <taxon>Rhodospirillales</taxon>
        <taxon>Dongiaceae</taxon>
        <taxon>Dongia</taxon>
    </lineage>
</organism>
<evidence type="ECO:0000259" key="8">
    <source>
        <dbReference type="PROSITE" id="PS51724"/>
    </source>
</evidence>
<sequence length="319" mass="33841">MMRMIRRFPLAAGALAMIVLTGCGETKVASPTARTLPQGQVQPYKIGNPYQVAGVWYYPKVDYNYDETGIASWYGPGFHGKYTANGEIYDQNGLTAAHKTLPLPSMVRVTNLENGRSIVVRVNDRGPFSNGRIIDMTRRGAQLLGFIGPGTARVRVQILGEESQALAAAASAKGAEGFGPKPTAAPAGIVTATPLPPVGATSTAQATPPATPAPAAQSMPGKTVLGQAAEPEPDGQVSLEPVRATNIFIQAGAFTRQANAQTLTAKLARFGQVRTTPIYVNNQLFYRVRLGPISNVTQADQVLQQLIQSGQTEARIVVD</sequence>
<dbReference type="Pfam" id="PF05036">
    <property type="entry name" value="SPOR"/>
    <property type="match status" value="1"/>
</dbReference>
<evidence type="ECO:0000256" key="3">
    <source>
        <dbReference type="ARBA" id="ARBA00023316"/>
    </source>
</evidence>
<keyword evidence="4" id="KW-0472">Membrane</keyword>
<evidence type="ECO:0000313" key="9">
    <source>
        <dbReference type="EMBL" id="MDY0883112.1"/>
    </source>
</evidence>
<keyword evidence="4" id="KW-1003">Cell membrane</keyword>
<comment type="function">
    <text evidence="4">Lytic transglycosylase with a strong preference for naked glycan strands that lack stem peptides.</text>
</comment>
<proteinExistence type="inferred from homology"/>
<dbReference type="PROSITE" id="PS51724">
    <property type="entry name" value="SPOR"/>
    <property type="match status" value="1"/>
</dbReference>
<dbReference type="InterPro" id="IPR034718">
    <property type="entry name" value="RlpA"/>
</dbReference>
<dbReference type="PANTHER" id="PTHR34183">
    <property type="entry name" value="ENDOLYTIC PEPTIDOGLYCAN TRANSGLYCOSYLASE RLPA"/>
    <property type="match status" value="1"/>
</dbReference>
<evidence type="ECO:0000313" key="10">
    <source>
        <dbReference type="Proteomes" id="UP001279642"/>
    </source>
</evidence>
<keyword evidence="2 4" id="KW-0456">Lyase</keyword>
<reference evidence="9 10" key="1">
    <citation type="journal article" date="2016" name="Antonie Van Leeuwenhoek">
        <title>Dongia soli sp. nov., isolated from soil from Dokdo, Korea.</title>
        <authorList>
            <person name="Kim D.U."/>
            <person name="Lee H."/>
            <person name="Kim H."/>
            <person name="Kim S.G."/>
            <person name="Ka J.O."/>
        </authorList>
    </citation>
    <scope>NUCLEOTIDE SEQUENCE [LARGE SCALE GENOMIC DNA]</scope>
    <source>
        <strain evidence="9 10">D78</strain>
    </source>
</reference>
<name>A0ABU5EA02_9PROT</name>
<dbReference type="HAMAP" id="MF_02071">
    <property type="entry name" value="RlpA"/>
    <property type="match status" value="1"/>
</dbReference>
<accession>A0ABU5EA02</accession>
<feature type="region of interest" description="Disordered" evidence="6">
    <location>
        <begin position="196"/>
        <end position="219"/>
    </location>
</feature>
<dbReference type="InterPro" id="IPR036908">
    <property type="entry name" value="RlpA-like_sf"/>
</dbReference>
<dbReference type="SUPFAM" id="SSF110997">
    <property type="entry name" value="Sporulation related repeat"/>
    <property type="match status" value="1"/>
</dbReference>
<dbReference type="InterPro" id="IPR009009">
    <property type="entry name" value="RlpA-like_DPBB"/>
</dbReference>
<comment type="subcellular location">
    <subcellularLocation>
        <location evidence="4">Cell membrane</location>
        <topology evidence="4">Lipid-anchor</topology>
    </subcellularLocation>
</comment>
<evidence type="ECO:0000256" key="1">
    <source>
        <dbReference type="ARBA" id="ARBA00022729"/>
    </source>
</evidence>
<dbReference type="Pfam" id="PF03330">
    <property type="entry name" value="DPBB_1"/>
    <property type="match status" value="1"/>
</dbReference>
<dbReference type="Proteomes" id="UP001279642">
    <property type="component" value="Unassembled WGS sequence"/>
</dbReference>
<dbReference type="RefSeq" id="WP_320508161.1">
    <property type="nucleotide sequence ID" value="NZ_JAXCLW010000002.1"/>
</dbReference>
<feature type="chain" id="PRO_5047376725" description="Endolytic peptidoglycan transglycosylase RlpA" evidence="7">
    <location>
        <begin position="25"/>
        <end position="319"/>
    </location>
</feature>
<dbReference type="CDD" id="cd22268">
    <property type="entry name" value="DPBB_RlpA-like"/>
    <property type="match status" value="1"/>
</dbReference>
<dbReference type="InterPro" id="IPR007730">
    <property type="entry name" value="SPOR-like_dom"/>
</dbReference>
<keyword evidence="4" id="KW-0449">Lipoprotein</keyword>
<dbReference type="NCBIfam" id="TIGR00413">
    <property type="entry name" value="rlpA"/>
    <property type="match status" value="1"/>
</dbReference>
<dbReference type="Gene3D" id="2.40.40.10">
    <property type="entry name" value="RlpA-like domain"/>
    <property type="match status" value="1"/>
</dbReference>
<dbReference type="PROSITE" id="PS51257">
    <property type="entry name" value="PROKAR_LIPOPROTEIN"/>
    <property type="match status" value="1"/>
</dbReference>
<evidence type="ECO:0000256" key="2">
    <source>
        <dbReference type="ARBA" id="ARBA00023239"/>
    </source>
</evidence>
<comment type="caution">
    <text evidence="9">The sequence shown here is derived from an EMBL/GenBank/DDBJ whole genome shotgun (WGS) entry which is preliminary data.</text>
</comment>
<protein>
    <recommendedName>
        <fullName evidence="4">Endolytic peptidoglycan transglycosylase RlpA</fullName>
        <ecNumber evidence="4">4.2.2.-</ecNumber>
    </recommendedName>
</protein>
<dbReference type="SUPFAM" id="SSF50685">
    <property type="entry name" value="Barwin-like endoglucanases"/>
    <property type="match status" value="1"/>
</dbReference>
<feature type="signal peptide" evidence="7">
    <location>
        <begin position="1"/>
        <end position="24"/>
    </location>
</feature>
<keyword evidence="3 4" id="KW-0961">Cell wall biogenesis/degradation</keyword>
<dbReference type="InterPro" id="IPR012997">
    <property type="entry name" value="RplA"/>
</dbReference>
<dbReference type="Gene3D" id="3.30.70.1070">
    <property type="entry name" value="Sporulation related repeat"/>
    <property type="match status" value="1"/>
</dbReference>
<keyword evidence="4" id="KW-0564">Palmitate</keyword>